<gene>
    <name evidence="3" type="ORF">J2S75_000870</name>
</gene>
<dbReference type="CDD" id="cd02440">
    <property type="entry name" value="AdoMet_MTases"/>
    <property type="match status" value="1"/>
</dbReference>
<keyword evidence="4" id="KW-1185">Reference proteome</keyword>
<evidence type="ECO:0000259" key="2">
    <source>
        <dbReference type="Pfam" id="PF13847"/>
    </source>
</evidence>
<evidence type="ECO:0000313" key="4">
    <source>
        <dbReference type="Proteomes" id="UP001224682"/>
    </source>
</evidence>
<dbReference type="Gene3D" id="3.40.50.150">
    <property type="entry name" value="Vaccinia Virus protein VP39"/>
    <property type="match status" value="1"/>
</dbReference>
<accession>A0ABU0B7N5</accession>
<dbReference type="InterPro" id="IPR018773">
    <property type="entry name" value="MeTrfase_reg_dom_prd"/>
</dbReference>
<feature type="domain" description="Methyltransferase" evidence="2">
    <location>
        <begin position="46"/>
        <end position="157"/>
    </location>
</feature>
<dbReference type="InterPro" id="IPR025714">
    <property type="entry name" value="Methyltranfer_dom"/>
</dbReference>
<dbReference type="Pfam" id="PF10119">
    <property type="entry name" value="MethyTransf_Reg"/>
    <property type="match status" value="1"/>
</dbReference>
<evidence type="ECO:0000313" key="3">
    <source>
        <dbReference type="EMBL" id="MDQ0301847.1"/>
    </source>
</evidence>
<evidence type="ECO:0000259" key="1">
    <source>
        <dbReference type="Pfam" id="PF10119"/>
    </source>
</evidence>
<dbReference type="Proteomes" id="UP001224682">
    <property type="component" value="Unassembled WGS sequence"/>
</dbReference>
<reference evidence="3 4" key="1">
    <citation type="submission" date="2023-07" db="EMBL/GenBank/DDBJ databases">
        <title>Genomic Encyclopedia of Type Strains, Phase IV (KMG-IV): sequencing the most valuable type-strain genomes for metagenomic binning, comparative biology and taxonomic classification.</title>
        <authorList>
            <person name="Goeker M."/>
        </authorList>
    </citation>
    <scope>NUCLEOTIDE SEQUENCE [LARGE SCALE GENOMIC DNA]</scope>
    <source>
        <strain evidence="3 4">DSM 2457</strain>
    </source>
</reference>
<dbReference type="InterPro" id="IPR029063">
    <property type="entry name" value="SAM-dependent_MTases_sf"/>
</dbReference>
<keyword evidence="3" id="KW-0808">Transferase</keyword>
<dbReference type="GO" id="GO:0032259">
    <property type="term" value="P:methylation"/>
    <property type="evidence" value="ECO:0007669"/>
    <property type="project" value="UniProtKB-KW"/>
</dbReference>
<feature type="domain" description="Methyltransferase regulatory" evidence="1">
    <location>
        <begin position="222"/>
        <end position="304"/>
    </location>
</feature>
<proteinExistence type="predicted"/>
<dbReference type="RefSeq" id="WP_307018532.1">
    <property type="nucleotide sequence ID" value="NZ_JAUSUI010000002.1"/>
</dbReference>
<keyword evidence="3" id="KW-0489">Methyltransferase</keyword>
<organism evidence="3 4">
    <name type="scientific">Ancylobacter polymorphus</name>
    <dbReference type="NCBI Taxonomy" id="223390"/>
    <lineage>
        <taxon>Bacteria</taxon>
        <taxon>Pseudomonadati</taxon>
        <taxon>Pseudomonadota</taxon>
        <taxon>Alphaproteobacteria</taxon>
        <taxon>Hyphomicrobiales</taxon>
        <taxon>Xanthobacteraceae</taxon>
        <taxon>Ancylobacter</taxon>
    </lineage>
</organism>
<sequence length="514" mass="55693">MSASWMDGYVSDVTYTLGFYRELSPAFLTYVCESNGVKGPPAGRRLRYCELGCGRGYGTALLAAANPDMDFVGIDFNPTHIAEAQTFADKVGLANLTFLETSFGDAVASSDPVLDDFDFVTLHGVFTWVSAEARREIVDFLRTRLRPGGIAYVSYNTFPGWAAITPLQHMIREVAARSTGDSLARLGRARDMIAQLARAGCAYIAQNPSVRSRVEHISKQDVHYLAHEFLNEHWSPIYVTQAFEQFREAKLTFIGSASIAENRLSFAVPKDMHALVTSATDLAMREQVKDFAVNKQFRRDVYVKGPIALTTAEQRQAFERARFALISMGAGGKESWKVPSGDARPKAGLVATLAARLGEGSATGAELLERARAEGFSDKDVEVVLELLVHNAAVLPCRPDGGKGDQSAARRFNAAICAMASTADTHRFLAAPVAGSAIAAGQFDRLALPALLAEPDAQATEVAARVIRDIEASGQKMRRGDRTLGAADAAELAEPVEKLRKGLLPLWRHLGIAV</sequence>
<dbReference type="Pfam" id="PF13847">
    <property type="entry name" value="Methyltransf_31"/>
    <property type="match status" value="1"/>
</dbReference>
<dbReference type="SUPFAM" id="SSF53335">
    <property type="entry name" value="S-adenosyl-L-methionine-dependent methyltransferases"/>
    <property type="match status" value="1"/>
</dbReference>
<name>A0ABU0B7N5_9HYPH</name>
<dbReference type="GO" id="GO:0008168">
    <property type="term" value="F:methyltransferase activity"/>
    <property type="evidence" value="ECO:0007669"/>
    <property type="project" value="UniProtKB-KW"/>
</dbReference>
<comment type="caution">
    <text evidence="3">The sequence shown here is derived from an EMBL/GenBank/DDBJ whole genome shotgun (WGS) entry which is preliminary data.</text>
</comment>
<protein>
    <submittedName>
        <fullName evidence="3">SAM-dependent methyltransferase</fullName>
    </submittedName>
</protein>
<dbReference type="EMBL" id="JAUSUI010000002">
    <property type="protein sequence ID" value="MDQ0301847.1"/>
    <property type="molecule type" value="Genomic_DNA"/>
</dbReference>